<dbReference type="SMART" id="SM00091">
    <property type="entry name" value="PAS"/>
    <property type="match status" value="2"/>
</dbReference>
<evidence type="ECO:0000259" key="10">
    <source>
        <dbReference type="PROSITE" id="PS50112"/>
    </source>
</evidence>
<organism evidence="11 12">
    <name type="scientific">Desulfovibrio gilichinskyi</name>
    <dbReference type="NCBI Taxonomy" id="1519643"/>
    <lineage>
        <taxon>Bacteria</taxon>
        <taxon>Pseudomonadati</taxon>
        <taxon>Thermodesulfobacteriota</taxon>
        <taxon>Desulfovibrionia</taxon>
        <taxon>Desulfovibrionales</taxon>
        <taxon>Desulfovibrionaceae</taxon>
        <taxon>Desulfovibrio</taxon>
    </lineage>
</organism>
<evidence type="ECO:0000313" key="12">
    <source>
        <dbReference type="Proteomes" id="UP000192906"/>
    </source>
</evidence>
<dbReference type="Pfam" id="PF02518">
    <property type="entry name" value="HATPase_c"/>
    <property type="match status" value="1"/>
</dbReference>
<dbReference type="SMART" id="SM00387">
    <property type="entry name" value="HATPase_c"/>
    <property type="match status" value="1"/>
</dbReference>
<dbReference type="Proteomes" id="UP000192906">
    <property type="component" value="Unassembled WGS sequence"/>
</dbReference>
<protein>
    <recommendedName>
        <fullName evidence="2">histidine kinase</fullName>
        <ecNumber evidence="2">2.7.13.3</ecNumber>
    </recommendedName>
</protein>
<evidence type="ECO:0000256" key="5">
    <source>
        <dbReference type="ARBA" id="ARBA00022741"/>
    </source>
</evidence>
<evidence type="ECO:0000256" key="3">
    <source>
        <dbReference type="ARBA" id="ARBA00022553"/>
    </source>
</evidence>
<evidence type="ECO:0000259" key="9">
    <source>
        <dbReference type="PROSITE" id="PS50109"/>
    </source>
</evidence>
<dbReference type="CDD" id="cd00082">
    <property type="entry name" value="HisKA"/>
    <property type="match status" value="1"/>
</dbReference>
<keyword evidence="4" id="KW-0808">Transferase</keyword>
<dbReference type="InterPro" id="IPR003661">
    <property type="entry name" value="HisK_dim/P_dom"/>
</dbReference>
<dbReference type="InterPro" id="IPR036890">
    <property type="entry name" value="HATPase_C_sf"/>
</dbReference>
<gene>
    <name evidence="11" type="ORF">SAMN06295933_0313</name>
</gene>
<dbReference type="GO" id="GO:0000155">
    <property type="term" value="F:phosphorelay sensor kinase activity"/>
    <property type="evidence" value="ECO:0007669"/>
    <property type="project" value="InterPro"/>
</dbReference>
<dbReference type="Pfam" id="PF00989">
    <property type="entry name" value="PAS"/>
    <property type="match status" value="1"/>
</dbReference>
<evidence type="ECO:0000256" key="4">
    <source>
        <dbReference type="ARBA" id="ARBA00022679"/>
    </source>
</evidence>
<dbReference type="GO" id="GO:0005524">
    <property type="term" value="F:ATP binding"/>
    <property type="evidence" value="ECO:0007669"/>
    <property type="project" value="UniProtKB-KW"/>
</dbReference>
<dbReference type="InterPro" id="IPR004358">
    <property type="entry name" value="Sig_transdc_His_kin-like_C"/>
</dbReference>
<dbReference type="InterPro" id="IPR036097">
    <property type="entry name" value="HisK_dim/P_sf"/>
</dbReference>
<dbReference type="SUPFAM" id="SSF47384">
    <property type="entry name" value="Homodimeric domain of signal transducing histidine kinase"/>
    <property type="match status" value="1"/>
</dbReference>
<dbReference type="GO" id="GO:0006355">
    <property type="term" value="P:regulation of DNA-templated transcription"/>
    <property type="evidence" value="ECO:0007669"/>
    <property type="project" value="InterPro"/>
</dbReference>
<dbReference type="RefSeq" id="WP_085097308.1">
    <property type="nucleotide sequence ID" value="NZ_FWZU01000001.1"/>
</dbReference>
<keyword evidence="3" id="KW-0597">Phosphoprotein</keyword>
<dbReference type="Pfam" id="PF13426">
    <property type="entry name" value="PAS_9"/>
    <property type="match status" value="1"/>
</dbReference>
<dbReference type="PROSITE" id="PS50112">
    <property type="entry name" value="PAS"/>
    <property type="match status" value="2"/>
</dbReference>
<proteinExistence type="predicted"/>
<dbReference type="PANTHER" id="PTHR43065:SF42">
    <property type="entry name" value="TWO-COMPONENT SENSOR PPRA"/>
    <property type="match status" value="1"/>
</dbReference>
<dbReference type="PROSITE" id="PS50109">
    <property type="entry name" value="HIS_KIN"/>
    <property type="match status" value="1"/>
</dbReference>
<evidence type="ECO:0000256" key="6">
    <source>
        <dbReference type="ARBA" id="ARBA00022777"/>
    </source>
</evidence>
<dbReference type="PANTHER" id="PTHR43065">
    <property type="entry name" value="SENSOR HISTIDINE KINASE"/>
    <property type="match status" value="1"/>
</dbReference>
<dbReference type="NCBIfam" id="TIGR00229">
    <property type="entry name" value="sensory_box"/>
    <property type="match status" value="2"/>
</dbReference>
<dbReference type="EC" id="2.7.13.3" evidence="2"/>
<dbReference type="CDD" id="cd00130">
    <property type="entry name" value="PAS"/>
    <property type="match status" value="1"/>
</dbReference>
<reference evidence="12" key="1">
    <citation type="submission" date="2017-04" db="EMBL/GenBank/DDBJ databases">
        <authorList>
            <person name="Varghese N."/>
            <person name="Submissions S."/>
        </authorList>
    </citation>
    <scope>NUCLEOTIDE SEQUENCE [LARGE SCALE GENOMIC DNA]</scope>
    <source>
        <strain evidence="12">K3S</strain>
    </source>
</reference>
<comment type="catalytic activity">
    <reaction evidence="1">
        <text>ATP + protein L-histidine = ADP + protein N-phospho-L-histidine.</text>
        <dbReference type="EC" id="2.7.13.3"/>
    </reaction>
</comment>
<keyword evidence="5" id="KW-0547">Nucleotide-binding</keyword>
<keyword evidence="7" id="KW-0067">ATP-binding</keyword>
<dbReference type="InterPro" id="IPR005467">
    <property type="entry name" value="His_kinase_dom"/>
</dbReference>
<name>A0A1X7C3R4_9BACT</name>
<dbReference type="Gene3D" id="3.30.565.10">
    <property type="entry name" value="Histidine kinase-like ATPase, C-terminal domain"/>
    <property type="match status" value="1"/>
</dbReference>
<dbReference type="InterPro" id="IPR035965">
    <property type="entry name" value="PAS-like_dom_sf"/>
</dbReference>
<keyword evidence="6" id="KW-0418">Kinase</keyword>
<dbReference type="PRINTS" id="PR00344">
    <property type="entry name" value="BCTRLSENSOR"/>
</dbReference>
<evidence type="ECO:0000256" key="7">
    <source>
        <dbReference type="ARBA" id="ARBA00022840"/>
    </source>
</evidence>
<feature type="domain" description="PAS" evidence="10">
    <location>
        <begin position="167"/>
        <end position="211"/>
    </location>
</feature>
<feature type="domain" description="PAS" evidence="10">
    <location>
        <begin position="39"/>
        <end position="109"/>
    </location>
</feature>
<dbReference type="EMBL" id="FWZU01000001">
    <property type="protein sequence ID" value="SME89509.1"/>
    <property type="molecule type" value="Genomic_DNA"/>
</dbReference>
<dbReference type="Gene3D" id="3.30.450.20">
    <property type="entry name" value="PAS domain"/>
    <property type="match status" value="2"/>
</dbReference>
<dbReference type="AlphaFoldDB" id="A0A1X7C3R4"/>
<evidence type="ECO:0000256" key="2">
    <source>
        <dbReference type="ARBA" id="ARBA00012438"/>
    </source>
</evidence>
<dbReference type="STRING" id="1519643.SAMN06295933_0313"/>
<keyword evidence="12" id="KW-1185">Reference proteome</keyword>
<sequence length="555" mass="61728">MKRRSNPEGAEIVRNKLIGLGENSMRKSYYPELRDRIYELERFRALVEHANDAFFVLDVSSWCFADVNATALKKTNFSREEMLTRSPDSIFPKETCELMRAVSSDSESSAFHRNEDISLTELLGKNGIRVPVEITVRVHLVGGIPYLVMVARDVTRKLADQRELQNTRNYLGNVIDSMQSILVGINEELKVVLWNASAVEETGVAKKDALGSYIFNLMPELRKFEQLISRTIQNEKTGETEIFTVEHIGGTVIFEIVVFPFKGEGEAGAVIRIDNITDRTRMEEVMVQTEKMMTVGGLAAGMAHEINNPLGGILQASQNVLRRLSSDLEINQQVALECGTTFDAIYAYCNKRGIISKIESIQQLGERSAKIVANMLQFSRQTGGKQDCTSLTDIVNTAIELSSSGYELYQTKGHKGVQIIREFDESVPDIYCAPSEIEQVLINLVKNSAQAITSAVKESESKIGKIYVRIKREGSHVRLEIEDNGPGMDADTKKKALEPFFTTKGIGEGTGLGLFVSYFIITQKHKGSFVIETSPMLGTKIIIKFPVANQCLGLG</sequence>
<keyword evidence="8" id="KW-0902">Two-component regulatory system</keyword>
<dbReference type="InterPro" id="IPR003594">
    <property type="entry name" value="HATPase_dom"/>
</dbReference>
<evidence type="ECO:0000313" key="11">
    <source>
        <dbReference type="EMBL" id="SME89509.1"/>
    </source>
</evidence>
<evidence type="ECO:0000256" key="8">
    <source>
        <dbReference type="ARBA" id="ARBA00023012"/>
    </source>
</evidence>
<evidence type="ECO:0000256" key="1">
    <source>
        <dbReference type="ARBA" id="ARBA00000085"/>
    </source>
</evidence>
<dbReference type="SUPFAM" id="SSF55874">
    <property type="entry name" value="ATPase domain of HSP90 chaperone/DNA topoisomerase II/histidine kinase"/>
    <property type="match status" value="1"/>
</dbReference>
<dbReference type="OrthoDB" id="1931120at2"/>
<accession>A0A1X7C3R4</accession>
<dbReference type="SMART" id="SM00388">
    <property type="entry name" value="HisKA"/>
    <property type="match status" value="1"/>
</dbReference>
<dbReference type="InterPro" id="IPR000014">
    <property type="entry name" value="PAS"/>
</dbReference>
<dbReference type="InterPro" id="IPR013767">
    <property type="entry name" value="PAS_fold"/>
</dbReference>
<dbReference type="SUPFAM" id="SSF55785">
    <property type="entry name" value="PYP-like sensor domain (PAS domain)"/>
    <property type="match status" value="2"/>
</dbReference>
<feature type="domain" description="Histidine kinase" evidence="9">
    <location>
        <begin position="301"/>
        <end position="549"/>
    </location>
</feature>
<dbReference type="Gene3D" id="1.10.287.130">
    <property type="match status" value="1"/>
</dbReference>